<gene>
    <name evidence="1" type="ordered locus">SCATT_p15320</name>
</gene>
<dbReference type="AlphaFoldDB" id="G8XH07"/>
<organism evidence="1 2">
    <name type="scientific">Streptantibioticus cattleyicolor (strain ATCC 35852 / DSM 46488 / JCM 4925 / NBRC 14057 / NRRL 8057)</name>
    <name type="common">Streptomyces cattleya</name>
    <dbReference type="NCBI Taxonomy" id="1003195"/>
    <lineage>
        <taxon>Bacteria</taxon>
        <taxon>Bacillati</taxon>
        <taxon>Actinomycetota</taxon>
        <taxon>Actinomycetes</taxon>
        <taxon>Kitasatosporales</taxon>
        <taxon>Streptomycetaceae</taxon>
        <taxon>Streptantibioticus</taxon>
    </lineage>
</organism>
<keyword evidence="1" id="KW-0614">Plasmid</keyword>
<dbReference type="HOGENOM" id="CLU_2792089_0_0_11"/>
<accession>G8XH07</accession>
<dbReference type="Proteomes" id="UP000007842">
    <property type="component" value="Plasmid pSCATT"/>
</dbReference>
<dbReference type="KEGG" id="scy:SCATT_p15320"/>
<protein>
    <submittedName>
        <fullName evidence="1">Uncharacterized protein</fullName>
    </submittedName>
</protein>
<name>G8XH07_STREN</name>
<evidence type="ECO:0000313" key="1">
    <source>
        <dbReference type="EMBL" id="AEW99725.1"/>
    </source>
</evidence>
<geneLocation type="plasmid" evidence="1 2">
    <name>pSCATT</name>
</geneLocation>
<proteinExistence type="predicted"/>
<dbReference type="PATRIC" id="fig|1003195.29.peg.7331"/>
<sequence>MGNGSVAYVEKDGGTRRECITFRVDTVMATTSVEGGIGEPVLTQGARMFAERIAQVEAGHRATATLAR</sequence>
<evidence type="ECO:0000313" key="2">
    <source>
        <dbReference type="Proteomes" id="UP000007842"/>
    </source>
</evidence>
<dbReference type="EMBL" id="CP003229">
    <property type="protein sequence ID" value="AEW99725.1"/>
    <property type="molecule type" value="Genomic_DNA"/>
</dbReference>
<reference evidence="2" key="1">
    <citation type="submission" date="2011-12" db="EMBL/GenBank/DDBJ databases">
        <title>Complete genome sequence of Streptomyces cattleya strain DSM 46488.</title>
        <authorList>
            <person name="Ou H.-Y."/>
            <person name="Li P."/>
            <person name="Zhao C."/>
            <person name="O'Hagan D."/>
            <person name="Deng Z."/>
        </authorList>
    </citation>
    <scope>NUCLEOTIDE SEQUENCE [LARGE SCALE GENOMIC DNA]</scope>
    <source>
        <strain evidence="2">ATCC 35852 / DSM 46488 / JCM 4925 / NBRC 14057 / NRRL 8057</strain>
        <plasmid evidence="2">Plasmid pSCATT</plasmid>
    </source>
</reference>
<keyword evidence="2" id="KW-1185">Reference proteome</keyword>